<dbReference type="AlphaFoldDB" id="A0A1D2MV09"/>
<gene>
    <name evidence="2" type="ORF">Ocin01_09739</name>
</gene>
<evidence type="ECO:0000313" key="3">
    <source>
        <dbReference type="Proteomes" id="UP000094527"/>
    </source>
</evidence>
<feature type="compositionally biased region" description="Polar residues" evidence="1">
    <location>
        <begin position="71"/>
        <end position="84"/>
    </location>
</feature>
<dbReference type="Proteomes" id="UP000094527">
    <property type="component" value="Unassembled WGS sequence"/>
</dbReference>
<keyword evidence="3" id="KW-1185">Reference proteome</keyword>
<sequence length="101" mass="11712">MPIEATWRRLLYKAHRHPQVPSHPYEQNGHQFQTARNNQPSQEAESVSKTKFARYVGDDVFGNYHMIKTRPIQNYSSESSTQTQPEHRASEEASFARKPLA</sequence>
<organism evidence="2 3">
    <name type="scientific">Orchesella cincta</name>
    <name type="common">Springtail</name>
    <name type="synonym">Podura cincta</name>
    <dbReference type="NCBI Taxonomy" id="48709"/>
    <lineage>
        <taxon>Eukaryota</taxon>
        <taxon>Metazoa</taxon>
        <taxon>Ecdysozoa</taxon>
        <taxon>Arthropoda</taxon>
        <taxon>Hexapoda</taxon>
        <taxon>Collembola</taxon>
        <taxon>Entomobryomorpha</taxon>
        <taxon>Entomobryoidea</taxon>
        <taxon>Orchesellidae</taxon>
        <taxon>Orchesellinae</taxon>
        <taxon>Orchesella</taxon>
    </lineage>
</organism>
<comment type="caution">
    <text evidence="2">The sequence shown here is derived from an EMBL/GenBank/DDBJ whole genome shotgun (WGS) entry which is preliminary data.</text>
</comment>
<proteinExistence type="predicted"/>
<accession>A0A1D2MV09</accession>
<feature type="region of interest" description="Disordered" evidence="1">
    <location>
        <begin position="69"/>
        <end position="101"/>
    </location>
</feature>
<reference evidence="2 3" key="1">
    <citation type="journal article" date="2016" name="Genome Biol. Evol.">
        <title>Gene Family Evolution Reflects Adaptation to Soil Environmental Stressors in the Genome of the Collembolan Orchesella cincta.</title>
        <authorList>
            <person name="Faddeeva-Vakhrusheva A."/>
            <person name="Derks M.F."/>
            <person name="Anvar S.Y."/>
            <person name="Agamennone V."/>
            <person name="Suring W."/>
            <person name="Smit S."/>
            <person name="van Straalen N.M."/>
            <person name="Roelofs D."/>
        </authorList>
    </citation>
    <scope>NUCLEOTIDE SEQUENCE [LARGE SCALE GENOMIC DNA]</scope>
    <source>
        <tissue evidence="2">Mixed pool</tissue>
    </source>
</reference>
<feature type="compositionally biased region" description="Polar residues" evidence="1">
    <location>
        <begin position="28"/>
        <end position="49"/>
    </location>
</feature>
<protein>
    <submittedName>
        <fullName evidence="2">Uncharacterized protein</fullName>
    </submittedName>
</protein>
<dbReference type="EMBL" id="LJIJ01000486">
    <property type="protein sequence ID" value="ODM96939.1"/>
    <property type="molecule type" value="Genomic_DNA"/>
</dbReference>
<evidence type="ECO:0000313" key="2">
    <source>
        <dbReference type="EMBL" id="ODM96939.1"/>
    </source>
</evidence>
<evidence type="ECO:0000256" key="1">
    <source>
        <dbReference type="SAM" id="MobiDB-lite"/>
    </source>
</evidence>
<feature type="region of interest" description="Disordered" evidence="1">
    <location>
        <begin position="18"/>
        <end position="49"/>
    </location>
</feature>
<feature type="compositionally biased region" description="Basic and acidic residues" evidence="1">
    <location>
        <begin position="85"/>
        <end position="95"/>
    </location>
</feature>
<name>A0A1D2MV09_ORCCI</name>